<organism evidence="1 2">
    <name type="scientific">Tieghemostelium lacteum</name>
    <name type="common">Slime mold</name>
    <name type="synonym">Dictyostelium lacteum</name>
    <dbReference type="NCBI Taxonomy" id="361077"/>
    <lineage>
        <taxon>Eukaryota</taxon>
        <taxon>Amoebozoa</taxon>
        <taxon>Evosea</taxon>
        <taxon>Eumycetozoa</taxon>
        <taxon>Dictyostelia</taxon>
        <taxon>Dictyosteliales</taxon>
        <taxon>Raperosteliaceae</taxon>
        <taxon>Tieghemostelium</taxon>
    </lineage>
</organism>
<name>A0A151ZCP2_TIELA</name>
<proteinExistence type="predicted"/>
<dbReference type="EMBL" id="LODT01000034">
    <property type="protein sequence ID" value="KYQ91644.1"/>
    <property type="molecule type" value="Genomic_DNA"/>
</dbReference>
<dbReference type="Proteomes" id="UP000076078">
    <property type="component" value="Unassembled WGS sequence"/>
</dbReference>
<sequence>MNTDKSVPVWIEDSTENSLTMVEKENISQVREYINKTMGKPIDSLFIVQVFKTPTSREKESDPLSPITKLNTLVNSYDDGTQSYIRLRVKIKTTIITYSPGGTPIPSEYFHLQNEGGNKFEGIRGNKLVVPRNKLVEEIFNTMLENPIVIIRSPPFTGKTSVGQLLEIYLNEKYKDQKPVSYVRRISFGWHNKGFHDLWTLYTGLSFRDWLKVSTKKHVYLIIDEAQAIYKSDDVEYHSQFWPFLKCLTTNIHILILASYGEKQGKAHTPFVLNDTKVLGSNFLFFNHEEFTQLLDFFSKQYFQIPKEIYNFLWTNSIGHVGIVNRSLHGIMEKFSPSGQIKSQVDFAKVFNYLMSGEYSQYLAESRGSPSYDVNFSQNQLKILDLVTENGYIKASHIGNPDLESLIKDGYLIMSEEQNSHFIFPSPLFRRCYLVKRYGKNWPSDEKIEKGLIGLKQLIFCAIKYFRPYVISSKFSARASLPNENVQSLESVWQMELYCAFSNILGPIIVPNAGGRNGSDGKIDFYVEPPYNWGIELLSEGKGTDEHLNRFKTTKTNTTSRSGQNATYIGIYVPLLDTMIKDWIIIDFSSEMLYQNNPPNIADPNLCIITYSTDFKTYKIHYQDGKVDQIIL</sequence>
<protein>
    <submittedName>
        <fullName evidence="1">Uncharacterized protein</fullName>
    </submittedName>
</protein>
<dbReference type="SUPFAM" id="SSF52540">
    <property type="entry name" value="P-loop containing nucleoside triphosphate hydrolases"/>
    <property type="match status" value="1"/>
</dbReference>
<gene>
    <name evidence="1" type="ORF">DLAC_07419</name>
</gene>
<dbReference type="InParanoid" id="A0A151ZCP2"/>
<dbReference type="OrthoDB" id="158739at2759"/>
<dbReference type="InterPro" id="IPR027417">
    <property type="entry name" value="P-loop_NTPase"/>
</dbReference>
<evidence type="ECO:0000313" key="1">
    <source>
        <dbReference type="EMBL" id="KYQ91644.1"/>
    </source>
</evidence>
<keyword evidence="2" id="KW-1185">Reference proteome</keyword>
<reference evidence="1 2" key="1">
    <citation type="submission" date="2015-12" db="EMBL/GenBank/DDBJ databases">
        <title>Dictyostelia acquired genes for synthesis and detection of signals that induce cell-type specialization by lateral gene transfer from prokaryotes.</title>
        <authorList>
            <person name="Gloeckner G."/>
            <person name="Schaap P."/>
        </authorList>
    </citation>
    <scope>NUCLEOTIDE SEQUENCE [LARGE SCALE GENOMIC DNA]</scope>
    <source>
        <strain evidence="1 2">TK</strain>
    </source>
</reference>
<evidence type="ECO:0000313" key="2">
    <source>
        <dbReference type="Proteomes" id="UP000076078"/>
    </source>
</evidence>
<dbReference type="AlphaFoldDB" id="A0A151ZCP2"/>
<dbReference type="STRING" id="361077.A0A151ZCP2"/>
<accession>A0A151ZCP2</accession>
<comment type="caution">
    <text evidence="1">The sequence shown here is derived from an EMBL/GenBank/DDBJ whole genome shotgun (WGS) entry which is preliminary data.</text>
</comment>